<evidence type="ECO:0000313" key="4">
    <source>
        <dbReference type="EMBL" id="HJF44749.1"/>
    </source>
</evidence>
<proteinExistence type="predicted"/>
<keyword evidence="2 4" id="KW-0012">Acyltransferase</keyword>
<dbReference type="AlphaFoldDB" id="A0A921GF76"/>
<reference evidence="4" key="2">
    <citation type="submission" date="2021-09" db="EMBL/GenBank/DDBJ databases">
        <authorList>
            <person name="Gilroy R."/>
        </authorList>
    </citation>
    <scope>NUCLEOTIDE SEQUENCE</scope>
    <source>
        <strain evidence="4">CHK124-7917</strain>
    </source>
</reference>
<dbReference type="Gene3D" id="3.40.630.30">
    <property type="match status" value="1"/>
</dbReference>
<dbReference type="Pfam" id="PF00583">
    <property type="entry name" value="Acetyltransf_1"/>
    <property type="match status" value="1"/>
</dbReference>
<feature type="domain" description="N-acetyltransferase" evidence="3">
    <location>
        <begin position="9"/>
        <end position="155"/>
    </location>
</feature>
<dbReference type="PANTHER" id="PTHR43877">
    <property type="entry name" value="AMINOALKYLPHOSPHONATE N-ACETYLTRANSFERASE-RELATED-RELATED"/>
    <property type="match status" value="1"/>
</dbReference>
<dbReference type="InterPro" id="IPR050832">
    <property type="entry name" value="Bact_Acetyltransf"/>
</dbReference>
<dbReference type="InterPro" id="IPR016181">
    <property type="entry name" value="Acyl_CoA_acyltransferase"/>
</dbReference>
<comment type="caution">
    <text evidence="4">The sequence shown here is derived from an EMBL/GenBank/DDBJ whole genome shotgun (WGS) entry which is preliminary data.</text>
</comment>
<dbReference type="RefSeq" id="WP_274958727.1">
    <property type="nucleotide sequence ID" value="NZ_DYWQ01000049.1"/>
</dbReference>
<organism evidence="4 5">
    <name type="scientific">Thermophilibacter provencensis</name>
    <dbReference type="NCBI Taxonomy" id="1852386"/>
    <lineage>
        <taxon>Bacteria</taxon>
        <taxon>Bacillati</taxon>
        <taxon>Actinomycetota</taxon>
        <taxon>Coriobacteriia</taxon>
        <taxon>Coriobacteriales</taxon>
        <taxon>Atopobiaceae</taxon>
        <taxon>Thermophilibacter</taxon>
    </lineage>
</organism>
<keyword evidence="1 4" id="KW-0808">Transferase</keyword>
<evidence type="ECO:0000256" key="1">
    <source>
        <dbReference type="ARBA" id="ARBA00022679"/>
    </source>
</evidence>
<dbReference type="PANTHER" id="PTHR43877:SF2">
    <property type="entry name" value="AMINOALKYLPHOSPHONATE N-ACETYLTRANSFERASE-RELATED"/>
    <property type="match status" value="1"/>
</dbReference>
<dbReference type="InterPro" id="IPR000182">
    <property type="entry name" value="GNAT_dom"/>
</dbReference>
<reference evidence="4" key="1">
    <citation type="journal article" date="2021" name="PeerJ">
        <title>Extensive microbial diversity within the chicken gut microbiome revealed by metagenomics and culture.</title>
        <authorList>
            <person name="Gilroy R."/>
            <person name="Ravi A."/>
            <person name="Getino M."/>
            <person name="Pursley I."/>
            <person name="Horton D.L."/>
            <person name="Alikhan N.F."/>
            <person name="Baker D."/>
            <person name="Gharbi K."/>
            <person name="Hall N."/>
            <person name="Watson M."/>
            <person name="Adriaenssens E.M."/>
            <person name="Foster-Nyarko E."/>
            <person name="Jarju S."/>
            <person name="Secka A."/>
            <person name="Antonio M."/>
            <person name="Oren A."/>
            <person name="Chaudhuri R.R."/>
            <person name="La Ragione R."/>
            <person name="Hildebrand F."/>
            <person name="Pallen M.J."/>
        </authorList>
    </citation>
    <scope>NUCLEOTIDE SEQUENCE</scope>
    <source>
        <strain evidence="4">CHK124-7917</strain>
    </source>
</reference>
<protein>
    <submittedName>
        <fullName evidence="4">GNAT family N-acetyltransferase</fullName>
        <ecNumber evidence="4">2.3.1.-</ecNumber>
    </submittedName>
</protein>
<dbReference type="EC" id="2.3.1.-" evidence="4"/>
<evidence type="ECO:0000259" key="3">
    <source>
        <dbReference type="PROSITE" id="PS51186"/>
    </source>
</evidence>
<evidence type="ECO:0000256" key="2">
    <source>
        <dbReference type="ARBA" id="ARBA00023315"/>
    </source>
</evidence>
<dbReference type="CDD" id="cd04301">
    <property type="entry name" value="NAT_SF"/>
    <property type="match status" value="1"/>
</dbReference>
<sequence length="155" mass="17116">MRVAEKDGAVVRRATAEDASALCALVSDMEGAALDPEAFSRRLAAQLEDGRHACLVCEEGDEVLGMLNLRIEDQLHHARPAAEVMELVVASGRRGEGLGAQLFEAARRLAVERDCEVLEVTSKLHRAEAHRFYERMGMRRTHVRLSMPPDEGGLR</sequence>
<dbReference type="Proteomes" id="UP000697330">
    <property type="component" value="Unassembled WGS sequence"/>
</dbReference>
<gene>
    <name evidence="4" type="ORF">K8U72_03050</name>
</gene>
<evidence type="ECO:0000313" key="5">
    <source>
        <dbReference type="Proteomes" id="UP000697330"/>
    </source>
</evidence>
<name>A0A921GF76_9ACTN</name>
<dbReference type="EMBL" id="DYWQ01000049">
    <property type="protein sequence ID" value="HJF44749.1"/>
    <property type="molecule type" value="Genomic_DNA"/>
</dbReference>
<dbReference type="SUPFAM" id="SSF55729">
    <property type="entry name" value="Acyl-CoA N-acyltransferases (Nat)"/>
    <property type="match status" value="1"/>
</dbReference>
<dbReference type="GO" id="GO:0016747">
    <property type="term" value="F:acyltransferase activity, transferring groups other than amino-acyl groups"/>
    <property type="evidence" value="ECO:0007669"/>
    <property type="project" value="InterPro"/>
</dbReference>
<accession>A0A921GF76</accession>
<dbReference type="PROSITE" id="PS51186">
    <property type="entry name" value="GNAT"/>
    <property type="match status" value="1"/>
</dbReference>